<dbReference type="InterPro" id="IPR018392">
    <property type="entry name" value="LysM"/>
</dbReference>
<name>A0A223S4P6_9ACTN</name>
<dbReference type="SUPFAM" id="SSF54106">
    <property type="entry name" value="LysM domain"/>
    <property type="match status" value="1"/>
</dbReference>
<proteinExistence type="predicted"/>
<dbReference type="PROSITE" id="PS51782">
    <property type="entry name" value="LYSM"/>
    <property type="match status" value="1"/>
</dbReference>
<reference evidence="3 4" key="1">
    <citation type="submission" date="2017-08" db="EMBL/GenBank/DDBJ databases">
        <title>The complete genome sequence of Nocardiopsis gilva YIM 90087.</title>
        <authorList>
            <person name="Yin M."/>
            <person name="Tang S."/>
        </authorList>
    </citation>
    <scope>NUCLEOTIDE SEQUENCE [LARGE SCALE GENOMIC DNA]</scope>
    <source>
        <strain evidence="3 4">YIM 90087</strain>
    </source>
</reference>
<dbReference type="OrthoDB" id="5084290at2"/>
<keyword evidence="4" id="KW-1185">Reference proteome</keyword>
<feature type="domain" description="LysM" evidence="2">
    <location>
        <begin position="141"/>
        <end position="190"/>
    </location>
</feature>
<dbReference type="AlphaFoldDB" id="A0A223S4P6"/>
<evidence type="ECO:0000313" key="4">
    <source>
        <dbReference type="Proteomes" id="UP000215005"/>
    </source>
</evidence>
<feature type="region of interest" description="Disordered" evidence="1">
    <location>
        <begin position="1"/>
        <end position="89"/>
    </location>
</feature>
<sequence>MIVFPPQPVPTPPTHPPEPALFDWAVEIPEWAPSRAPRPEGSSASTAPAPGASPAARVAPSVPSRRTAPSDPAGPAARALGPEPTPAPAVRLTRRGRVVLVSAASAAVVAGLSMLFVTSAAVGASASGTSPEASVSDGARSTVVVRDGDTLWGIAQRVRPGYDPRPAVHEIVELNDLPNPDLTPGQELLLPDY</sequence>
<dbReference type="EMBL" id="CP022753">
    <property type="protein sequence ID" value="ASU83102.1"/>
    <property type="molecule type" value="Genomic_DNA"/>
</dbReference>
<accession>A0A223S4P6</accession>
<organism evidence="3 4">
    <name type="scientific">Nocardiopsis gilva YIM 90087</name>
    <dbReference type="NCBI Taxonomy" id="1235441"/>
    <lineage>
        <taxon>Bacteria</taxon>
        <taxon>Bacillati</taxon>
        <taxon>Actinomycetota</taxon>
        <taxon>Actinomycetes</taxon>
        <taxon>Streptosporangiales</taxon>
        <taxon>Nocardiopsidaceae</taxon>
        <taxon>Nocardiopsis</taxon>
    </lineage>
</organism>
<dbReference type="Proteomes" id="UP000215005">
    <property type="component" value="Chromosome"/>
</dbReference>
<feature type="compositionally biased region" description="Low complexity" evidence="1">
    <location>
        <begin position="39"/>
        <end position="65"/>
    </location>
</feature>
<dbReference type="SMART" id="SM00257">
    <property type="entry name" value="LysM"/>
    <property type="match status" value="1"/>
</dbReference>
<evidence type="ECO:0000259" key="2">
    <source>
        <dbReference type="PROSITE" id="PS51782"/>
    </source>
</evidence>
<feature type="compositionally biased region" description="Pro residues" evidence="1">
    <location>
        <begin position="1"/>
        <end position="19"/>
    </location>
</feature>
<protein>
    <recommendedName>
        <fullName evidence="2">LysM domain-containing protein</fullName>
    </recommendedName>
</protein>
<evidence type="ECO:0000256" key="1">
    <source>
        <dbReference type="SAM" id="MobiDB-lite"/>
    </source>
</evidence>
<dbReference type="InterPro" id="IPR036779">
    <property type="entry name" value="LysM_dom_sf"/>
</dbReference>
<gene>
    <name evidence="3" type="ORF">CDO52_10195</name>
</gene>
<evidence type="ECO:0000313" key="3">
    <source>
        <dbReference type="EMBL" id="ASU83102.1"/>
    </source>
</evidence>
<dbReference type="Pfam" id="PF01476">
    <property type="entry name" value="LysM"/>
    <property type="match status" value="1"/>
</dbReference>
<dbReference type="CDD" id="cd00118">
    <property type="entry name" value="LysM"/>
    <property type="match status" value="1"/>
</dbReference>
<dbReference type="Gene3D" id="3.10.350.10">
    <property type="entry name" value="LysM domain"/>
    <property type="match status" value="1"/>
</dbReference>
<dbReference type="KEGG" id="ngv:CDO52_10195"/>